<name>A0A1S8CHV1_9GAMM</name>
<evidence type="ECO:0000313" key="2">
    <source>
        <dbReference type="EMBL" id="OMQ21905.1"/>
    </source>
</evidence>
<evidence type="ECO:0000256" key="1">
    <source>
        <dbReference type="PROSITE-ProRule" id="PRU00339"/>
    </source>
</evidence>
<accession>A0A1S8CHV1</accession>
<dbReference type="AlphaFoldDB" id="A0A1S8CHV1"/>
<keyword evidence="3" id="KW-1185">Reference proteome</keyword>
<dbReference type="STRING" id="2034155.BMI79_14465"/>
<sequence length="424" mass="49194">MRPFQKSRPTSSSYVVQEQRLNALAQQYREAIALNDYAAGKALAEATLRLVPHNADVLSSYALCLMRTGEYEKAYKTYKKLLQRQPLEQLPATMIDGLTEVCGWLNRPDEVRRFGLMSLEQGDQKFGAYPAYPLPATHPPAFNPHNPEENAIAFTLFGSLVRYCESAIMNAKVSKALFPHWHCRFYLDDSVPQDVQRRLREEGAKVIKVEGELHQTIPALMWRFLVLDDPDVKRYLIRDADSLLSEREQAAVEAWIQSDCWYHHMRDYFTHTELLLAGMWGGCHNPNLPSIINQTREYLSQQENHRRFVDQYFLRQHLWPTVRQSLLSHDDLFGFYQAQPFPAHAPIRWQTDKFHVGSNASYQLAGVASQKEEGELQSWEVLDEQGNRLCQYATVVKNHEWRELMPFFLLDPILAGRWQLRNIA</sequence>
<reference evidence="2 3" key="1">
    <citation type="submission" date="2016-11" db="EMBL/GenBank/DDBJ databases">
        <title>Rahnella oryzae sp. nov., isolated from rice root.</title>
        <authorList>
            <person name="Zhang X.-X."/>
            <person name="Zhang J."/>
        </authorList>
    </citation>
    <scope>NUCLEOTIDE SEQUENCE [LARGE SCALE GENOMIC DNA]</scope>
    <source>
        <strain evidence="2 3">J11-6</strain>
    </source>
</reference>
<evidence type="ECO:0000313" key="3">
    <source>
        <dbReference type="Proteomes" id="UP000216021"/>
    </source>
</evidence>
<comment type="caution">
    <text evidence="2">The sequence shown here is derived from an EMBL/GenBank/DDBJ whole genome shotgun (WGS) entry which is preliminary data.</text>
</comment>
<protein>
    <submittedName>
        <fullName evidence="2">Uncharacterized protein</fullName>
    </submittedName>
</protein>
<dbReference type="Pfam" id="PF14559">
    <property type="entry name" value="TPR_19"/>
    <property type="match status" value="1"/>
</dbReference>
<dbReference type="InterPro" id="IPR019734">
    <property type="entry name" value="TPR_rpt"/>
</dbReference>
<dbReference type="Gene3D" id="1.25.40.10">
    <property type="entry name" value="Tetratricopeptide repeat domain"/>
    <property type="match status" value="1"/>
</dbReference>
<dbReference type="SUPFAM" id="SSF48452">
    <property type="entry name" value="TPR-like"/>
    <property type="match status" value="1"/>
</dbReference>
<dbReference type="EMBL" id="MOXD01000007">
    <property type="protein sequence ID" value="OMQ21905.1"/>
    <property type="molecule type" value="Genomic_DNA"/>
</dbReference>
<dbReference type="InterPro" id="IPR011990">
    <property type="entry name" value="TPR-like_helical_dom_sf"/>
</dbReference>
<dbReference type="Proteomes" id="UP000216021">
    <property type="component" value="Unassembled WGS sequence"/>
</dbReference>
<feature type="repeat" description="TPR" evidence="1">
    <location>
        <begin position="55"/>
        <end position="88"/>
    </location>
</feature>
<organism evidence="2 3">
    <name type="scientific">Serratia oryzae</name>
    <dbReference type="NCBI Taxonomy" id="2034155"/>
    <lineage>
        <taxon>Bacteria</taxon>
        <taxon>Pseudomonadati</taxon>
        <taxon>Pseudomonadota</taxon>
        <taxon>Gammaproteobacteria</taxon>
        <taxon>Enterobacterales</taxon>
        <taxon>Yersiniaceae</taxon>
        <taxon>Serratia</taxon>
    </lineage>
</organism>
<dbReference type="PROSITE" id="PS50005">
    <property type="entry name" value="TPR"/>
    <property type="match status" value="1"/>
</dbReference>
<proteinExistence type="predicted"/>
<gene>
    <name evidence="2" type="ORF">BMI79_14465</name>
</gene>
<keyword evidence="1" id="KW-0802">TPR repeat</keyword>
<dbReference type="RefSeq" id="WP_076942912.1">
    <property type="nucleotide sequence ID" value="NZ_MOXD01000007.1"/>
</dbReference>